<dbReference type="AlphaFoldDB" id="A0A0G1U9U0"/>
<dbReference type="EMBL" id="LCNU01000041">
    <property type="protein sequence ID" value="KKU62918.1"/>
    <property type="molecule type" value="Genomic_DNA"/>
</dbReference>
<keyword evidence="1" id="KW-1133">Transmembrane helix</keyword>
<protein>
    <submittedName>
        <fullName evidence="2">Uncharacterized protein</fullName>
    </submittedName>
</protein>
<name>A0A0G1U9U0_9BACT</name>
<feature type="transmembrane region" description="Helical" evidence="1">
    <location>
        <begin position="14"/>
        <end position="32"/>
    </location>
</feature>
<evidence type="ECO:0000313" key="3">
    <source>
        <dbReference type="Proteomes" id="UP000034502"/>
    </source>
</evidence>
<organism evidence="2 3">
    <name type="scientific">Candidatus Amesbacteria bacterium GW2011_GWC1_47_15</name>
    <dbReference type="NCBI Taxonomy" id="1618364"/>
    <lineage>
        <taxon>Bacteria</taxon>
        <taxon>Candidatus Amesiibacteriota</taxon>
    </lineage>
</organism>
<keyword evidence="1" id="KW-0472">Membrane</keyword>
<dbReference type="Proteomes" id="UP000034502">
    <property type="component" value="Unassembled WGS sequence"/>
</dbReference>
<keyword evidence="1" id="KW-0812">Transmembrane</keyword>
<dbReference type="STRING" id="1618364.UX86_C0041G0008"/>
<feature type="transmembrane region" description="Helical" evidence="1">
    <location>
        <begin position="44"/>
        <end position="66"/>
    </location>
</feature>
<accession>A0A0G1U9U0</accession>
<gene>
    <name evidence="2" type="ORF">UX86_C0041G0008</name>
</gene>
<evidence type="ECO:0000313" key="2">
    <source>
        <dbReference type="EMBL" id="KKU62918.1"/>
    </source>
</evidence>
<comment type="caution">
    <text evidence="2">The sequence shown here is derived from an EMBL/GenBank/DDBJ whole genome shotgun (WGS) entry which is preliminary data.</text>
</comment>
<proteinExistence type="predicted"/>
<reference evidence="2 3" key="1">
    <citation type="journal article" date="2015" name="Nature">
        <title>rRNA introns, odd ribosomes, and small enigmatic genomes across a large radiation of phyla.</title>
        <authorList>
            <person name="Brown C.T."/>
            <person name="Hug L.A."/>
            <person name="Thomas B.C."/>
            <person name="Sharon I."/>
            <person name="Castelle C.J."/>
            <person name="Singh A."/>
            <person name="Wilkins M.J."/>
            <person name="Williams K.H."/>
            <person name="Banfield J.F."/>
        </authorList>
    </citation>
    <scope>NUCLEOTIDE SEQUENCE [LARGE SCALE GENOMIC DNA]</scope>
</reference>
<evidence type="ECO:0000256" key="1">
    <source>
        <dbReference type="SAM" id="Phobius"/>
    </source>
</evidence>
<sequence length="71" mass="8028">MEKELRISEYLKNYGYAGGMTGTVLRIYLLLVPAVEKKEVAEKFTLGFALISAGLWALGRSIEYLISERKK</sequence>